<gene>
    <name evidence="1" type="ORF">FKO60_27360</name>
</gene>
<dbReference type="RefSeq" id="WP_032215191.1">
    <property type="nucleotide sequence ID" value="NZ_BHZM01000025.1"/>
</dbReference>
<comment type="caution">
    <text evidence="1">The sequence shown here is derived from an EMBL/GenBank/DDBJ whole genome shotgun (WGS) entry which is preliminary data.</text>
</comment>
<evidence type="ECO:0000313" key="2">
    <source>
        <dbReference type="Proteomes" id="UP000324120"/>
    </source>
</evidence>
<organism evidence="1 2">
    <name type="scientific">Escherichia coli</name>
    <dbReference type="NCBI Taxonomy" id="562"/>
    <lineage>
        <taxon>Bacteria</taxon>
        <taxon>Pseudomonadati</taxon>
        <taxon>Pseudomonadota</taxon>
        <taxon>Gammaproteobacteria</taxon>
        <taxon>Enterobacterales</taxon>
        <taxon>Enterobacteriaceae</taxon>
        <taxon>Escherichia</taxon>
    </lineage>
</organism>
<protein>
    <submittedName>
        <fullName evidence="1">Uncharacterized protein</fullName>
    </submittedName>
</protein>
<dbReference type="EMBL" id="VHKY01000097">
    <property type="protein sequence ID" value="TZE38861.1"/>
    <property type="molecule type" value="Genomic_DNA"/>
</dbReference>
<evidence type="ECO:0000313" key="1">
    <source>
        <dbReference type="EMBL" id="TZE38861.1"/>
    </source>
</evidence>
<proteinExistence type="predicted"/>
<name>A0A1E5WPV1_ECOLX</name>
<dbReference type="Proteomes" id="UP000324120">
    <property type="component" value="Unassembled WGS sequence"/>
</dbReference>
<dbReference type="AlphaFoldDB" id="A0A1E5WPV1"/>
<sequence length="62" mass="7120">MTDNEKIELMIKEIKSVILKTTGEDSRVSIVETDGCKRINILIDNVSSYLIKFSQHHNNQTK</sequence>
<accession>A0A1E5WPV1</accession>
<reference evidence="1 2" key="1">
    <citation type="submission" date="2019-06" db="EMBL/GenBank/DDBJ databases">
        <title>The presence and diversity of blaCTX-M among Escherichia coli from urban wastewater and feedlot cattle, in Alberta, Canada.</title>
        <authorList>
            <person name="Cormier A.C."/>
            <person name="Chalmer G."/>
            <person name="Cook S.R."/>
            <person name="Zaheer R."/>
            <person name="Hannon S.J."/>
            <person name="Booker C.W."/>
            <person name="Read R."/>
            <person name="Gow S.P."/>
            <person name="Mcallister T.A."/>
            <person name="Boerlin P."/>
        </authorList>
    </citation>
    <scope>NUCLEOTIDE SEQUENCE [LARGE SCALE GENOMIC DNA]</scope>
    <source>
        <strain evidence="1 2">347</strain>
    </source>
</reference>